<organism evidence="11 12">
    <name type="scientific">Georhizobium profundi</name>
    <dbReference type="NCBI Taxonomy" id="2341112"/>
    <lineage>
        <taxon>Bacteria</taxon>
        <taxon>Pseudomonadati</taxon>
        <taxon>Pseudomonadota</taxon>
        <taxon>Alphaproteobacteria</taxon>
        <taxon>Hyphomicrobiales</taxon>
        <taxon>Rhizobiaceae</taxon>
        <taxon>Georhizobium</taxon>
    </lineage>
</organism>
<dbReference type="NCBIfam" id="TIGR00231">
    <property type="entry name" value="small_GTP"/>
    <property type="match status" value="1"/>
</dbReference>
<dbReference type="GO" id="GO:0030488">
    <property type="term" value="P:tRNA methylation"/>
    <property type="evidence" value="ECO:0007669"/>
    <property type="project" value="TreeGrafter"/>
</dbReference>
<evidence type="ECO:0000256" key="8">
    <source>
        <dbReference type="HAMAP-Rule" id="MF_00379"/>
    </source>
</evidence>
<gene>
    <name evidence="8 11" type="primary">mnmE</name>
    <name evidence="8" type="synonym">trmE</name>
    <name evidence="11" type="ORF">D5400_02630</name>
</gene>
<name>A0A3S9B0H1_9HYPH</name>
<feature type="binding site" evidence="8">
    <location>
        <position position="438"/>
    </location>
    <ligand>
        <name>(6S)-5-formyl-5,6,7,8-tetrahydrofolate</name>
        <dbReference type="ChEBI" id="CHEBI:57457"/>
    </ligand>
</feature>
<dbReference type="EMBL" id="CP032509">
    <property type="protein sequence ID" value="AZN70321.1"/>
    <property type="molecule type" value="Genomic_DNA"/>
</dbReference>
<dbReference type="PANTHER" id="PTHR42714:SF2">
    <property type="entry name" value="TRNA MODIFICATION GTPASE GTPBP3, MITOCHONDRIAL"/>
    <property type="match status" value="1"/>
</dbReference>
<dbReference type="GO" id="GO:0046872">
    <property type="term" value="F:metal ion binding"/>
    <property type="evidence" value="ECO:0007669"/>
    <property type="project" value="UniProtKB-KW"/>
</dbReference>
<evidence type="ECO:0000313" key="11">
    <source>
        <dbReference type="EMBL" id="AZN70321.1"/>
    </source>
</evidence>
<feature type="binding site" evidence="8">
    <location>
        <position position="25"/>
    </location>
    <ligand>
        <name>(6S)-5-formyl-5,6,7,8-tetrahydrofolate</name>
        <dbReference type="ChEBI" id="CHEBI:57457"/>
    </ligand>
</feature>
<keyword evidence="3 8" id="KW-0547">Nucleotide-binding</keyword>
<feature type="domain" description="TrmE-type G" evidence="10">
    <location>
        <begin position="219"/>
        <end position="362"/>
    </location>
</feature>
<dbReference type="InterPro" id="IPR031168">
    <property type="entry name" value="G_TrmE"/>
</dbReference>
<dbReference type="CDD" id="cd14858">
    <property type="entry name" value="TrmE_N"/>
    <property type="match status" value="1"/>
</dbReference>
<evidence type="ECO:0000256" key="3">
    <source>
        <dbReference type="ARBA" id="ARBA00022741"/>
    </source>
</evidence>
<evidence type="ECO:0000259" key="10">
    <source>
        <dbReference type="PROSITE" id="PS51709"/>
    </source>
</evidence>
<dbReference type="InterPro" id="IPR025867">
    <property type="entry name" value="MnmE_helical"/>
</dbReference>
<feature type="binding site" evidence="8">
    <location>
        <position position="233"/>
    </location>
    <ligand>
        <name>Mg(2+)</name>
        <dbReference type="ChEBI" id="CHEBI:18420"/>
    </ligand>
</feature>
<dbReference type="Pfam" id="PF12631">
    <property type="entry name" value="MnmE_helical"/>
    <property type="match status" value="1"/>
</dbReference>
<feature type="binding site" evidence="8">
    <location>
        <position position="254"/>
    </location>
    <ligand>
        <name>Mg(2+)</name>
        <dbReference type="ChEBI" id="CHEBI:18420"/>
    </ligand>
</feature>
<dbReference type="NCBIfam" id="NF003661">
    <property type="entry name" value="PRK05291.1-3"/>
    <property type="match status" value="1"/>
</dbReference>
<feature type="binding site" evidence="8">
    <location>
        <begin position="273"/>
        <end position="276"/>
    </location>
    <ligand>
        <name>GTP</name>
        <dbReference type="ChEBI" id="CHEBI:37565"/>
    </ligand>
</feature>
<dbReference type="RefSeq" id="WP_126007390.1">
    <property type="nucleotide sequence ID" value="NZ_CP032509.1"/>
</dbReference>
<dbReference type="KEGG" id="abaw:D5400_02630"/>
<dbReference type="Pfam" id="PF01926">
    <property type="entry name" value="MMR_HSR1"/>
    <property type="match status" value="1"/>
</dbReference>
<evidence type="ECO:0000256" key="1">
    <source>
        <dbReference type="ARBA" id="ARBA00011043"/>
    </source>
</evidence>
<feature type="binding site" evidence="8">
    <location>
        <position position="122"/>
    </location>
    <ligand>
        <name>(6S)-5-formyl-5,6,7,8-tetrahydrofolate</name>
        <dbReference type="ChEBI" id="CHEBI:57457"/>
    </ligand>
</feature>
<accession>A0A3S9B0H1</accession>
<dbReference type="PANTHER" id="PTHR42714">
    <property type="entry name" value="TRNA MODIFICATION GTPASE GTPBP3"/>
    <property type="match status" value="1"/>
</dbReference>
<keyword evidence="5 8" id="KW-0460">Magnesium</keyword>
<dbReference type="NCBIfam" id="TIGR00450">
    <property type="entry name" value="mnmE_trmE_thdF"/>
    <property type="match status" value="1"/>
</dbReference>
<dbReference type="SUPFAM" id="SSF116878">
    <property type="entry name" value="TrmE connector domain"/>
    <property type="match status" value="1"/>
</dbReference>
<evidence type="ECO:0000256" key="5">
    <source>
        <dbReference type="ARBA" id="ARBA00022842"/>
    </source>
</evidence>
<dbReference type="HAMAP" id="MF_00379">
    <property type="entry name" value="GTPase_MnmE"/>
    <property type="match status" value="1"/>
</dbReference>
<dbReference type="Proteomes" id="UP000268192">
    <property type="component" value="Chromosome"/>
</dbReference>
<dbReference type="AlphaFoldDB" id="A0A3S9B0H1"/>
<dbReference type="GO" id="GO:0003924">
    <property type="term" value="F:GTPase activity"/>
    <property type="evidence" value="ECO:0007669"/>
    <property type="project" value="UniProtKB-UniRule"/>
</dbReference>
<evidence type="ECO:0000313" key="12">
    <source>
        <dbReference type="Proteomes" id="UP000268192"/>
    </source>
</evidence>
<dbReference type="InterPro" id="IPR005225">
    <property type="entry name" value="Small_GTP-bd"/>
</dbReference>
<proteinExistence type="inferred from homology"/>
<keyword evidence="7 8" id="KW-0342">GTP-binding</keyword>
<keyword evidence="8" id="KW-0963">Cytoplasm</keyword>
<comment type="cofactor">
    <cofactor evidence="8">
        <name>K(+)</name>
        <dbReference type="ChEBI" id="CHEBI:29103"/>
    </cofactor>
    <text evidence="8">Binds 1 potassium ion per subunit.</text>
</comment>
<dbReference type="InterPro" id="IPR027266">
    <property type="entry name" value="TrmE/GcvT-like"/>
</dbReference>
<protein>
    <recommendedName>
        <fullName evidence="8">tRNA modification GTPase MnmE</fullName>
        <ecNumber evidence="8">3.6.-.-</ecNumber>
    </recommendedName>
</protein>
<dbReference type="PROSITE" id="PS51709">
    <property type="entry name" value="G_TRME"/>
    <property type="match status" value="1"/>
</dbReference>
<dbReference type="Pfam" id="PF10396">
    <property type="entry name" value="TrmE_N"/>
    <property type="match status" value="1"/>
</dbReference>
<comment type="subcellular location">
    <subcellularLocation>
        <location evidence="8">Cytoplasm</location>
    </subcellularLocation>
</comment>
<dbReference type="FunFam" id="3.30.1360.120:FF:000007">
    <property type="entry name" value="tRNA modification GTPase GTPBP3, mitochondrial"/>
    <property type="match status" value="1"/>
</dbReference>
<dbReference type="GO" id="GO:0002098">
    <property type="term" value="P:tRNA wobble uridine modification"/>
    <property type="evidence" value="ECO:0007669"/>
    <property type="project" value="TreeGrafter"/>
</dbReference>
<dbReference type="Gene3D" id="1.20.120.430">
    <property type="entry name" value="tRNA modification GTPase MnmE domain 2"/>
    <property type="match status" value="1"/>
</dbReference>
<dbReference type="OrthoDB" id="9805918at2"/>
<feature type="binding site" evidence="8">
    <location>
        <begin position="229"/>
        <end position="234"/>
    </location>
    <ligand>
        <name>GTP</name>
        <dbReference type="ChEBI" id="CHEBI:37565"/>
    </ligand>
</feature>
<comment type="similarity">
    <text evidence="1 8 9">Belongs to the TRAFAC class TrmE-Era-EngA-EngB-Septin-like GTPase superfamily. TrmE GTPase family.</text>
</comment>
<feature type="binding site" evidence="8">
    <location>
        <position position="82"/>
    </location>
    <ligand>
        <name>(6S)-5-formyl-5,6,7,8-tetrahydrofolate</name>
        <dbReference type="ChEBI" id="CHEBI:57457"/>
    </ligand>
</feature>
<comment type="subunit">
    <text evidence="8">Homodimer. Heterotetramer of two MnmE and two MnmG subunits.</text>
</comment>
<reference evidence="11 12" key="1">
    <citation type="submission" date="2018-09" db="EMBL/GenBank/DDBJ databases">
        <title>Marinorhizobium profundi gen. nov., sp. nov., isolated from a deep-sea sediment sample from the New Britain Trench and proposal of Marinorhizobiaceae fam. nov. in the order Rhizobiales of the class Alphaproteobacteria.</title>
        <authorList>
            <person name="Cao J."/>
        </authorList>
    </citation>
    <scope>NUCLEOTIDE SEQUENCE [LARGE SCALE GENOMIC DNA]</scope>
    <source>
        <strain evidence="11 12">WS11</strain>
    </source>
</reference>
<comment type="caution">
    <text evidence="8">Lacks conserved residue(s) required for the propagation of feature annotation.</text>
</comment>
<dbReference type="GO" id="GO:0005737">
    <property type="term" value="C:cytoplasm"/>
    <property type="evidence" value="ECO:0007669"/>
    <property type="project" value="UniProtKB-SubCell"/>
</dbReference>
<evidence type="ECO:0000256" key="4">
    <source>
        <dbReference type="ARBA" id="ARBA00022801"/>
    </source>
</evidence>
<keyword evidence="4 8" id="KW-0378">Hydrolase</keyword>
<evidence type="ECO:0000256" key="2">
    <source>
        <dbReference type="ARBA" id="ARBA00022694"/>
    </source>
</evidence>
<evidence type="ECO:0000256" key="6">
    <source>
        <dbReference type="ARBA" id="ARBA00022958"/>
    </source>
</evidence>
<dbReference type="EC" id="3.6.-.-" evidence="8"/>
<keyword evidence="6 8" id="KW-0630">Potassium</keyword>
<dbReference type="InterPro" id="IPR004520">
    <property type="entry name" value="GTPase_MnmE"/>
</dbReference>
<dbReference type="GO" id="GO:0005525">
    <property type="term" value="F:GTP binding"/>
    <property type="evidence" value="ECO:0007669"/>
    <property type="project" value="UniProtKB-UniRule"/>
</dbReference>
<comment type="function">
    <text evidence="8">Exhibits a very high intrinsic GTPase hydrolysis rate. Involved in the addition of a carboxymethylaminomethyl (cmnm) group at the wobble position (U34) of certain tRNAs, forming tRNA-cmnm(5)s(2)U34.</text>
</comment>
<dbReference type="Gene3D" id="3.40.50.300">
    <property type="entry name" value="P-loop containing nucleotide triphosphate hydrolases"/>
    <property type="match status" value="1"/>
</dbReference>
<evidence type="ECO:0000256" key="9">
    <source>
        <dbReference type="RuleBase" id="RU003313"/>
    </source>
</evidence>
<dbReference type="InterPro" id="IPR027417">
    <property type="entry name" value="P-loop_NTPase"/>
</dbReference>
<keyword evidence="12" id="KW-1185">Reference proteome</keyword>
<evidence type="ECO:0000256" key="7">
    <source>
        <dbReference type="ARBA" id="ARBA00023134"/>
    </source>
</evidence>
<feature type="binding site" evidence="8">
    <location>
        <begin position="248"/>
        <end position="254"/>
    </location>
    <ligand>
        <name>GTP</name>
        <dbReference type="ChEBI" id="CHEBI:37565"/>
    </ligand>
</feature>
<dbReference type="SUPFAM" id="SSF52540">
    <property type="entry name" value="P-loop containing nucleoside triphosphate hydrolases"/>
    <property type="match status" value="1"/>
</dbReference>
<keyword evidence="2 8" id="KW-0819">tRNA processing</keyword>
<sequence>MTDPTTDTIVALASGALPAGVAVLRVSGPHVRFVLETMCGGVPEPRIAHLRSIRNRNGELLDKGIVLHFQGPKSFTGEDCAEFQVHGGRAIVSAILAELASLPRVRLAEPGEFTRRAFENGRMDLTEAEGLADLIAAQTEMQRRLAVTQSEGGLTRLYAGWARRLLHARALVEADLDFADEDDVPGSVADRVWSDMAELRVEMERHLAEASIGERIRDGFKVVIVGPPNVGKSSLLNALAARDVAIVSSEAGTTRDLISVDVDLGGYAATITDTAGIRETDHGVEQEGIARARRALATADLVLNLSDCGVYVTDAPAAVPEIRVRTKSDLNTGVPFLSDVAISVATGDGVDALIELCRSRLSSLANFSSFALPTRLRHRQHLRQALECLTFAVSESHMPIELRSEELRLASDALGRITGRVDVEDVLDVIFSSFCIGK</sequence>
<dbReference type="InterPro" id="IPR006073">
    <property type="entry name" value="GTP-bd"/>
</dbReference>
<dbReference type="CDD" id="cd04164">
    <property type="entry name" value="trmE"/>
    <property type="match status" value="1"/>
</dbReference>
<dbReference type="InterPro" id="IPR027368">
    <property type="entry name" value="MnmE_dom2"/>
</dbReference>
<dbReference type="Gene3D" id="3.30.1360.120">
    <property type="entry name" value="Probable tRNA modification gtpase trme, domain 1"/>
    <property type="match status" value="1"/>
</dbReference>
<dbReference type="PRINTS" id="PR00449">
    <property type="entry name" value="RASTRNSFRMNG"/>
</dbReference>
<dbReference type="InterPro" id="IPR018948">
    <property type="entry name" value="GTP-bd_TrmE_N"/>
</dbReference>
<keyword evidence="8" id="KW-0479">Metal-binding</keyword>